<accession>A3K1N3</accession>
<reference evidence="2 3" key="1">
    <citation type="submission" date="2006-06" db="EMBL/GenBank/DDBJ databases">
        <authorList>
            <person name="Moran M.A."/>
            <person name="Ferriera S."/>
            <person name="Johnson J."/>
            <person name="Kravitz S."/>
            <person name="Beeson K."/>
            <person name="Sutton G."/>
            <person name="Rogers Y.-H."/>
            <person name="Friedman R."/>
            <person name="Frazier M."/>
            <person name="Venter J.C."/>
        </authorList>
    </citation>
    <scope>NUCLEOTIDE SEQUENCE [LARGE SCALE GENOMIC DNA]</scope>
    <source>
        <strain evidence="2 3">E-37</strain>
    </source>
</reference>
<keyword evidence="3" id="KW-1185">Reference proteome</keyword>
<proteinExistence type="predicted"/>
<dbReference type="AlphaFoldDB" id="A3K1N3"/>
<protein>
    <submittedName>
        <fullName evidence="2">Uncharacterized protein</fullName>
    </submittedName>
</protein>
<dbReference type="RefSeq" id="WP_005857677.1">
    <property type="nucleotide sequence ID" value="NZ_AAYA01000004.1"/>
</dbReference>
<keyword evidence="1" id="KW-0472">Membrane</keyword>
<evidence type="ECO:0000313" key="2">
    <source>
        <dbReference type="EMBL" id="EBA08829.1"/>
    </source>
</evidence>
<organism evidence="2 3">
    <name type="scientific">Sagittula stellata (strain ATCC 700073 / DSM 11524 / E-37)</name>
    <dbReference type="NCBI Taxonomy" id="388399"/>
    <lineage>
        <taxon>Bacteria</taxon>
        <taxon>Pseudomonadati</taxon>
        <taxon>Pseudomonadota</taxon>
        <taxon>Alphaproteobacteria</taxon>
        <taxon>Rhodobacterales</taxon>
        <taxon>Roseobacteraceae</taxon>
        <taxon>Sagittula</taxon>
    </lineage>
</organism>
<keyword evidence="1" id="KW-0812">Transmembrane</keyword>
<dbReference type="OrthoDB" id="9900958at2"/>
<name>A3K1N3_SAGS3</name>
<keyword evidence="1" id="KW-1133">Transmembrane helix</keyword>
<evidence type="ECO:0000313" key="3">
    <source>
        <dbReference type="Proteomes" id="UP000005713"/>
    </source>
</evidence>
<comment type="caution">
    <text evidence="2">The sequence shown here is derived from an EMBL/GenBank/DDBJ whole genome shotgun (WGS) entry which is preliminary data.</text>
</comment>
<dbReference type="Proteomes" id="UP000005713">
    <property type="component" value="Unassembled WGS sequence"/>
</dbReference>
<gene>
    <name evidence="2" type="ORF">SSE37_04265</name>
</gene>
<evidence type="ECO:0000256" key="1">
    <source>
        <dbReference type="SAM" id="Phobius"/>
    </source>
</evidence>
<sequence length="52" mass="6088">MTGTIVTTIRYLRAHVPSGRRFAGWWILPFAVSGVLFWVWMIRLLLRLFGQP</sequence>
<feature type="transmembrane region" description="Helical" evidence="1">
    <location>
        <begin position="23"/>
        <end position="46"/>
    </location>
</feature>
<dbReference type="EMBL" id="AAYA01000004">
    <property type="protein sequence ID" value="EBA08829.1"/>
    <property type="molecule type" value="Genomic_DNA"/>
</dbReference>